<dbReference type="Pfam" id="PF04055">
    <property type="entry name" value="Radical_SAM"/>
    <property type="match status" value="1"/>
</dbReference>
<comment type="similarity">
    <text evidence="1">Belongs to the anaerobic coproporphyrinogen-III oxidase family. HemW subfamily.</text>
</comment>
<dbReference type="InterPro" id="IPR010723">
    <property type="entry name" value="HemN_C"/>
</dbReference>
<name>A0ABW1IUU4_9BACL</name>
<dbReference type="InterPro" id="IPR006638">
    <property type="entry name" value="Elp3/MiaA/NifB-like_rSAM"/>
</dbReference>
<dbReference type="PROSITE" id="PS51918">
    <property type="entry name" value="RADICAL_SAM"/>
    <property type="match status" value="1"/>
</dbReference>
<dbReference type="PANTHER" id="PTHR13932">
    <property type="entry name" value="COPROPORPHYRINIGEN III OXIDASE"/>
    <property type="match status" value="1"/>
</dbReference>
<dbReference type="InterPro" id="IPR034505">
    <property type="entry name" value="Coproporphyrinogen-III_oxidase"/>
</dbReference>
<dbReference type="SFLD" id="SFLDF00562">
    <property type="entry name" value="HemN-like__clustered_with_heat"/>
    <property type="match status" value="1"/>
</dbReference>
<dbReference type="SFLD" id="SFLDS00029">
    <property type="entry name" value="Radical_SAM"/>
    <property type="match status" value="1"/>
</dbReference>
<accession>A0ABW1IUU4</accession>
<keyword evidence="9" id="KW-0963">Cytoplasm</keyword>
<reference evidence="12" key="1">
    <citation type="journal article" date="2019" name="Int. J. Syst. Evol. Microbiol.">
        <title>The Global Catalogue of Microorganisms (GCM) 10K type strain sequencing project: providing services to taxonomists for standard genome sequencing and annotation.</title>
        <authorList>
            <consortium name="The Broad Institute Genomics Platform"/>
            <consortium name="The Broad Institute Genome Sequencing Center for Infectious Disease"/>
            <person name="Wu L."/>
            <person name="Ma J."/>
        </authorList>
    </citation>
    <scope>NUCLEOTIDE SEQUENCE [LARGE SCALE GENOMIC DNA]</scope>
    <source>
        <strain evidence="12">CCM 8749</strain>
    </source>
</reference>
<protein>
    <recommendedName>
        <fullName evidence="2 9">Heme chaperone HemW</fullName>
    </recommendedName>
</protein>
<dbReference type="NCBIfam" id="TIGR00539">
    <property type="entry name" value="hemN_rel"/>
    <property type="match status" value="1"/>
</dbReference>
<dbReference type="InterPro" id="IPR007197">
    <property type="entry name" value="rSAM"/>
</dbReference>
<evidence type="ECO:0000259" key="10">
    <source>
        <dbReference type="PROSITE" id="PS51918"/>
    </source>
</evidence>
<comment type="function">
    <text evidence="9">Probably acts as a heme chaperone, transferring heme to an unknown acceptor. Binds one molecule of heme per monomer, possibly covalently. Binds 1 [4Fe-4S] cluster. The cluster is coordinated with 3 cysteines and an exchangeable S-adenosyl-L-methionine.</text>
</comment>
<evidence type="ECO:0000256" key="3">
    <source>
        <dbReference type="ARBA" id="ARBA00022617"/>
    </source>
</evidence>
<keyword evidence="4 9" id="KW-0949">S-adenosyl-L-methionine</keyword>
<comment type="caution">
    <text evidence="11">The sequence shown here is derived from an EMBL/GenBank/DDBJ whole genome shotgun (WGS) entry which is preliminary data.</text>
</comment>
<evidence type="ECO:0000256" key="1">
    <source>
        <dbReference type="ARBA" id="ARBA00006100"/>
    </source>
</evidence>
<keyword evidence="7 9" id="KW-0411">Iron-sulfur</keyword>
<keyword evidence="5 9" id="KW-0479">Metal-binding</keyword>
<evidence type="ECO:0000256" key="6">
    <source>
        <dbReference type="ARBA" id="ARBA00023004"/>
    </source>
</evidence>
<dbReference type="SFLD" id="SFLDF00288">
    <property type="entry name" value="HemN-like__clustered_with_nucl"/>
    <property type="match status" value="1"/>
</dbReference>
<dbReference type="SUPFAM" id="SSF102114">
    <property type="entry name" value="Radical SAM enzymes"/>
    <property type="match status" value="1"/>
</dbReference>
<comment type="subcellular location">
    <subcellularLocation>
        <location evidence="9">Cytoplasm</location>
    </subcellularLocation>
</comment>
<evidence type="ECO:0000313" key="12">
    <source>
        <dbReference type="Proteomes" id="UP001596250"/>
    </source>
</evidence>
<dbReference type="SMART" id="SM00729">
    <property type="entry name" value="Elp3"/>
    <property type="match status" value="1"/>
</dbReference>
<dbReference type="PANTHER" id="PTHR13932:SF5">
    <property type="entry name" value="RADICAL S-ADENOSYL METHIONINE DOMAIN-CONTAINING PROTEIN 1, MITOCHONDRIAL"/>
    <property type="match status" value="1"/>
</dbReference>
<dbReference type="EMBL" id="JBHSQV010000185">
    <property type="protein sequence ID" value="MFC5988879.1"/>
    <property type="molecule type" value="Genomic_DNA"/>
</dbReference>
<dbReference type="CDD" id="cd01335">
    <property type="entry name" value="Radical_SAM"/>
    <property type="match status" value="1"/>
</dbReference>
<keyword evidence="12" id="KW-1185">Reference proteome</keyword>
<dbReference type="RefSeq" id="WP_379896389.1">
    <property type="nucleotide sequence ID" value="NZ_CBCSCT010000007.1"/>
</dbReference>
<keyword evidence="3 9" id="KW-0349">Heme</keyword>
<evidence type="ECO:0000313" key="11">
    <source>
        <dbReference type="EMBL" id="MFC5988879.1"/>
    </source>
</evidence>
<keyword evidence="8 9" id="KW-0143">Chaperone</keyword>
<dbReference type="Gene3D" id="3.20.20.70">
    <property type="entry name" value="Aldolase class I"/>
    <property type="match status" value="1"/>
</dbReference>
<dbReference type="SFLD" id="SFLDG01082">
    <property type="entry name" value="B12-binding_domain_containing"/>
    <property type="match status" value="1"/>
</dbReference>
<dbReference type="Proteomes" id="UP001596250">
    <property type="component" value="Unassembled WGS sequence"/>
</dbReference>
<dbReference type="InterPro" id="IPR013785">
    <property type="entry name" value="Aldolase_TIM"/>
</dbReference>
<organism evidence="11 12">
    <name type="scientific">Marinicrinis lubricantis</name>
    <dbReference type="NCBI Taxonomy" id="2086470"/>
    <lineage>
        <taxon>Bacteria</taxon>
        <taxon>Bacillati</taxon>
        <taxon>Bacillota</taxon>
        <taxon>Bacilli</taxon>
        <taxon>Bacillales</taxon>
        <taxon>Paenibacillaceae</taxon>
    </lineage>
</organism>
<keyword evidence="6 9" id="KW-0408">Iron</keyword>
<evidence type="ECO:0000256" key="4">
    <source>
        <dbReference type="ARBA" id="ARBA00022691"/>
    </source>
</evidence>
<dbReference type="InterPro" id="IPR058240">
    <property type="entry name" value="rSAM_sf"/>
</dbReference>
<evidence type="ECO:0000256" key="9">
    <source>
        <dbReference type="RuleBase" id="RU364116"/>
    </source>
</evidence>
<sequence length="386" mass="44746">MIHTMETPKAVYVHIPFCRHKCYYCDFNTYALKNQPVMKYLQAMEREIEQTVKQIPPDTIETIFIGGGTPTALSVEEMRYLLQVLNTYFPNRSTDFEFTSEANPGTTDDEKFNVMYEGGVNRMSFGVQTFRNELLVSLGRIHDVDDVYRSIERARKTGFRNLSIDLMFGLPRQTLADMEHSLNSALQLDLTHYSLYSLKVEESTLFHTLYERNELPLPEEETEVAMYEMIMHRLQKEGYRQYEISNFAKPGFESRHNSMYWRNKSYYGFGAGAHGYMHGIRHMNVKGVQAYIDAAAKGLPRLEEHRVDPKEAMEDFMMVGLRMMEGVKRDGFREQFGIELESVFGPILTRLVQLKALERDEQGYRLSRQAIPIGNEVFGEFVGSIT</sequence>
<feature type="domain" description="Radical SAM core" evidence="10">
    <location>
        <begin position="3"/>
        <end position="240"/>
    </location>
</feature>
<gene>
    <name evidence="11" type="primary">hemW</name>
    <name evidence="11" type="ORF">ACFPXP_20950</name>
</gene>
<evidence type="ECO:0000256" key="2">
    <source>
        <dbReference type="ARBA" id="ARBA00017228"/>
    </source>
</evidence>
<evidence type="ECO:0000256" key="8">
    <source>
        <dbReference type="ARBA" id="ARBA00023186"/>
    </source>
</evidence>
<dbReference type="SFLD" id="SFLDG01065">
    <property type="entry name" value="anaerobic_coproporphyrinogen-I"/>
    <property type="match status" value="1"/>
</dbReference>
<dbReference type="InterPro" id="IPR004559">
    <property type="entry name" value="HemW-like"/>
</dbReference>
<dbReference type="Pfam" id="PF06969">
    <property type="entry name" value="HemN_C"/>
    <property type="match status" value="1"/>
</dbReference>
<keyword evidence="9" id="KW-0004">4Fe-4S</keyword>
<proteinExistence type="inferred from homology"/>
<evidence type="ECO:0000256" key="7">
    <source>
        <dbReference type="ARBA" id="ARBA00023014"/>
    </source>
</evidence>
<evidence type="ECO:0000256" key="5">
    <source>
        <dbReference type="ARBA" id="ARBA00022723"/>
    </source>
</evidence>